<dbReference type="GO" id="GO:0004792">
    <property type="term" value="F:thiosulfate-cyanide sulfurtransferase activity"/>
    <property type="evidence" value="ECO:0007669"/>
    <property type="project" value="TreeGrafter"/>
</dbReference>
<dbReference type="InterPro" id="IPR035985">
    <property type="entry name" value="Ubiquitin-activating_enz"/>
</dbReference>
<protein>
    <submittedName>
        <fullName evidence="2">Thiazole biosynthesis adenylyltransferase ThiF</fullName>
    </submittedName>
</protein>
<gene>
    <name evidence="2" type="ORF">DSM107010_01600</name>
</gene>
<accession>A0AB37UT79</accession>
<reference evidence="2 3" key="1">
    <citation type="journal article" date="2019" name="Genome Biol. Evol.">
        <title>Day and night: Metabolic profiles and evolutionary relationships of six axenic non-marine cyanobacteria.</title>
        <authorList>
            <person name="Will S.E."/>
            <person name="Henke P."/>
            <person name="Boedeker C."/>
            <person name="Huang S."/>
            <person name="Brinkmann H."/>
            <person name="Rohde M."/>
            <person name="Jarek M."/>
            <person name="Friedl T."/>
            <person name="Seufert S."/>
            <person name="Schumacher M."/>
            <person name="Overmann J."/>
            <person name="Neumann-Schaal M."/>
            <person name="Petersen J."/>
        </authorList>
    </citation>
    <scope>NUCLEOTIDE SEQUENCE [LARGE SCALE GENOMIC DNA]</scope>
    <source>
        <strain evidence="2 3">SAG 39.79</strain>
    </source>
</reference>
<dbReference type="GO" id="GO:0005737">
    <property type="term" value="C:cytoplasm"/>
    <property type="evidence" value="ECO:0007669"/>
    <property type="project" value="TreeGrafter"/>
</dbReference>
<dbReference type="InterPro" id="IPR000594">
    <property type="entry name" value="ThiF_NAD_FAD-bd"/>
</dbReference>
<dbReference type="CDD" id="cd01483">
    <property type="entry name" value="E1_enzyme_family"/>
    <property type="match status" value="1"/>
</dbReference>
<dbReference type="GO" id="GO:0016779">
    <property type="term" value="F:nucleotidyltransferase activity"/>
    <property type="evidence" value="ECO:0007669"/>
    <property type="project" value="UniProtKB-KW"/>
</dbReference>
<dbReference type="SUPFAM" id="SSF69572">
    <property type="entry name" value="Activating enzymes of the ubiquitin-like proteins"/>
    <property type="match status" value="1"/>
</dbReference>
<evidence type="ECO:0000259" key="1">
    <source>
        <dbReference type="Pfam" id="PF00899"/>
    </source>
</evidence>
<dbReference type="PANTHER" id="PTHR10953">
    <property type="entry name" value="UBIQUITIN-ACTIVATING ENZYME E1"/>
    <property type="match status" value="1"/>
</dbReference>
<dbReference type="Proteomes" id="UP000282574">
    <property type="component" value="Unassembled WGS sequence"/>
</dbReference>
<feature type="domain" description="THIF-type NAD/FAD binding fold" evidence="1">
    <location>
        <begin position="22"/>
        <end position="170"/>
    </location>
</feature>
<dbReference type="PANTHER" id="PTHR10953:SF247">
    <property type="entry name" value="SLL6053 PROTEIN"/>
    <property type="match status" value="1"/>
</dbReference>
<evidence type="ECO:0000313" key="3">
    <source>
        <dbReference type="Proteomes" id="UP000282574"/>
    </source>
</evidence>
<keyword evidence="2" id="KW-0808">Transferase</keyword>
<dbReference type="InterPro" id="IPR045886">
    <property type="entry name" value="ThiF/MoeB/HesA"/>
</dbReference>
<dbReference type="RefSeq" id="WP_106166538.1">
    <property type="nucleotide sequence ID" value="NZ_JAVKZF010000005.1"/>
</dbReference>
<keyword evidence="2" id="KW-0548">Nucleotidyltransferase</keyword>
<dbReference type="EMBL" id="RSCK01000001">
    <property type="protein sequence ID" value="RUT14614.1"/>
    <property type="molecule type" value="Genomic_DNA"/>
</dbReference>
<comment type="caution">
    <text evidence="2">The sequence shown here is derived from an EMBL/GenBank/DDBJ whole genome shotgun (WGS) entry which is preliminary data.</text>
</comment>
<name>A0AB37UT79_9CYAN</name>
<sequence length="279" mass="30868">MTIDLSFANSVPIIPAGNTQIQFVLVGAGGTGSCIIRELCKVVCQIQSVTKKQVSIHIVDFDTVESRNIPRQIFLPEEIGMNKAAALAIRYSSAFGISIKAIEKPFDCQMVNKLKQWNMLTVIIGCVDNAAARAEIERCLEYNSKTQAASIFWLDCGNAQTSGQVLLGTTNNFNLSHAFDRPECPNLCYQLPSPTSVHPELLVARAEELSSSRLSCAEIQLHNYQALFVNQFAATIASQYILELTFTGGLRKFATYFDCKTMNCKSLYTTRSTLSQFQH</sequence>
<proteinExistence type="predicted"/>
<organism evidence="2 3">
    <name type="scientific">Chroococcidiopsis cubana SAG 39.79</name>
    <dbReference type="NCBI Taxonomy" id="388085"/>
    <lineage>
        <taxon>Bacteria</taxon>
        <taxon>Bacillati</taxon>
        <taxon>Cyanobacteriota</taxon>
        <taxon>Cyanophyceae</taxon>
        <taxon>Chroococcidiopsidales</taxon>
        <taxon>Chroococcidiopsidaceae</taxon>
        <taxon>Chroococcidiopsis</taxon>
    </lineage>
</organism>
<dbReference type="Pfam" id="PF00899">
    <property type="entry name" value="ThiF"/>
    <property type="match status" value="1"/>
</dbReference>
<dbReference type="AlphaFoldDB" id="A0AB37UT79"/>
<evidence type="ECO:0000313" key="2">
    <source>
        <dbReference type="EMBL" id="RUT14614.1"/>
    </source>
</evidence>
<dbReference type="GO" id="GO:0008641">
    <property type="term" value="F:ubiquitin-like modifier activating enzyme activity"/>
    <property type="evidence" value="ECO:0007669"/>
    <property type="project" value="InterPro"/>
</dbReference>
<keyword evidence="3" id="KW-1185">Reference proteome</keyword>
<dbReference type="Gene3D" id="3.40.50.720">
    <property type="entry name" value="NAD(P)-binding Rossmann-like Domain"/>
    <property type="match status" value="1"/>
</dbReference>